<evidence type="ECO:0000259" key="13">
    <source>
        <dbReference type="Pfam" id="PF13538"/>
    </source>
</evidence>
<sequence>MTTTGDEFDSALALAATGILRDFNQAGVILAADVHVASRLTTMLNEANESVALACALVARAVRAGSICLDLAEVRNEVGDDGDELSWPVLDEWLAALAASPLLAAPYPLRLEDARLYFDRYWREEEQVELDLRRRAAQPAPEVADEAALLAGLDRLFPGSSYDEQRTAAQTAARQWTTVLTGGPGTGKTTTVAGLLALLAEQAEIAGERRPWIALTAPTGKAAARLEEAVRRELSDRLSEQDTERLGDFHARTLHMLLGRRPDSSTRFRHDRENRLPHDIIVVDETSMVSLTMMARLLEAVRPEARLVLVGDPDQLASIEAGAVLADLVEGLVAGGHIKEAELRTSHRFGSEIGELALAVREDRPEDVLAVLRSSGERVHFVEEDDPREALRSALLPDVLAIRIAAEAGDPDAALAALDRHRLLCAHREGPWGVDHWNRTIERWITEETEDPLWDTWYVGRPVLVTANDYALGVYNGDVGVTIRRPDGSLRVCIDSSRGRLDFAPSRLGNIETLHAMTIHKAQGSQATEVTVLMPGEESRLLTRELFYTAVTRAQDRLRVVGNETSVRLAMGRRALRATGLRQRLTLEQQPSGLTLREARPNRYGPRGPVE</sequence>
<feature type="binding site" evidence="11">
    <location>
        <begin position="182"/>
        <end position="189"/>
    </location>
    <ligand>
        <name>ATP</name>
        <dbReference type="ChEBI" id="CHEBI:30616"/>
    </ligand>
</feature>
<evidence type="ECO:0000256" key="4">
    <source>
        <dbReference type="ARBA" id="ARBA00022801"/>
    </source>
</evidence>
<name>A0A4R2J0E0_9ACTN</name>
<keyword evidence="4 11" id="KW-0378">Hydrolase</keyword>
<dbReference type="InterPro" id="IPR050534">
    <property type="entry name" value="Coronavir_polyprotein_1ab"/>
</dbReference>
<dbReference type="InterPro" id="IPR006344">
    <property type="entry name" value="RecD"/>
</dbReference>
<dbReference type="Pfam" id="PF13538">
    <property type="entry name" value="UvrD_C_2"/>
    <property type="match status" value="1"/>
</dbReference>
<dbReference type="PANTHER" id="PTHR43788:SF6">
    <property type="entry name" value="DNA HELICASE B"/>
    <property type="match status" value="1"/>
</dbReference>
<dbReference type="GO" id="GO:0009338">
    <property type="term" value="C:exodeoxyribonuclease V complex"/>
    <property type="evidence" value="ECO:0007669"/>
    <property type="project" value="InterPro"/>
</dbReference>
<feature type="domain" description="RecBCD enzyme subunit RecD N-terminal" evidence="14">
    <location>
        <begin position="25"/>
        <end position="117"/>
    </location>
</feature>
<dbReference type="GO" id="GO:0003677">
    <property type="term" value="F:DNA binding"/>
    <property type="evidence" value="ECO:0007669"/>
    <property type="project" value="UniProtKB-UniRule"/>
</dbReference>
<evidence type="ECO:0000256" key="8">
    <source>
        <dbReference type="ARBA" id="ARBA00023125"/>
    </source>
</evidence>
<evidence type="ECO:0000256" key="7">
    <source>
        <dbReference type="ARBA" id="ARBA00022840"/>
    </source>
</evidence>
<keyword evidence="9 11" id="KW-0234">DNA repair</keyword>
<evidence type="ECO:0000256" key="1">
    <source>
        <dbReference type="ARBA" id="ARBA00022722"/>
    </source>
</evidence>
<dbReference type="CDD" id="cd18809">
    <property type="entry name" value="SF1_C_RecD"/>
    <property type="match status" value="1"/>
</dbReference>
<evidence type="ECO:0000256" key="11">
    <source>
        <dbReference type="HAMAP-Rule" id="MF_01487"/>
    </source>
</evidence>
<dbReference type="InterPro" id="IPR049550">
    <property type="entry name" value="RecD_N"/>
</dbReference>
<comment type="function">
    <text evidence="11">A helicase/nuclease that prepares dsDNA breaks (DSB) for recombinational DNA repair. Binds to DSBs and unwinds DNA via a highly rapid and processive ATP-dependent bidirectional helicase activity. Unwinds dsDNA until it encounters a Chi (crossover hotspot instigator) sequence from the 3' direction. Cuts ssDNA a few nucleotides 3' to the Chi site. The properties and activities of the enzyme are changed at Chi. The Chi-altered holoenzyme produces a long 3'-ssDNA overhang and facilitates RecA-binding to the ssDNA for homologous DNA recombination and repair. Holoenzyme degrades any linearized DNA that is unable to undergo homologous recombination. In the holoenzyme this subunit has ssDNA-dependent ATPase and 5'-3' helicase activity. When added to pre-assembled RecBC greatly stimulates nuclease activity and augments holoenzyme processivity. Negatively regulates the RecA-loading ability of RecBCD.</text>
</comment>
<feature type="region of interest" description="Disordered" evidence="12">
    <location>
        <begin position="590"/>
        <end position="611"/>
    </location>
</feature>
<dbReference type="SUPFAM" id="SSF52540">
    <property type="entry name" value="P-loop containing nucleoside triphosphate hydrolases"/>
    <property type="match status" value="2"/>
</dbReference>
<dbReference type="GO" id="GO:0043139">
    <property type="term" value="F:5'-3' DNA helicase activity"/>
    <property type="evidence" value="ECO:0007669"/>
    <property type="project" value="UniProtKB-UniRule"/>
</dbReference>
<dbReference type="RefSeq" id="WP_132145326.1">
    <property type="nucleotide sequence ID" value="NZ_SLWR01000002.1"/>
</dbReference>
<dbReference type="InterPro" id="IPR027785">
    <property type="entry name" value="UvrD-like_helicase_C"/>
</dbReference>
<dbReference type="GO" id="GO:0000724">
    <property type="term" value="P:double-strand break repair via homologous recombination"/>
    <property type="evidence" value="ECO:0007669"/>
    <property type="project" value="UniProtKB-UniRule"/>
</dbReference>
<dbReference type="CDD" id="cd17933">
    <property type="entry name" value="DEXSc_RecD-like"/>
    <property type="match status" value="1"/>
</dbReference>
<comment type="caution">
    <text evidence="15">The sequence shown here is derived from an EMBL/GenBank/DDBJ whole genome shotgun (WGS) entry which is preliminary data.</text>
</comment>
<dbReference type="GO" id="GO:0005524">
    <property type="term" value="F:ATP binding"/>
    <property type="evidence" value="ECO:0007669"/>
    <property type="project" value="UniProtKB-UniRule"/>
</dbReference>
<feature type="domain" description="UvrD-like helicase C-terminal" evidence="13">
    <location>
        <begin position="514"/>
        <end position="561"/>
    </location>
</feature>
<dbReference type="AlphaFoldDB" id="A0A4R2J0E0"/>
<evidence type="ECO:0000256" key="3">
    <source>
        <dbReference type="ARBA" id="ARBA00022763"/>
    </source>
</evidence>
<keyword evidence="16" id="KW-1185">Reference proteome</keyword>
<gene>
    <name evidence="11" type="primary">recD</name>
    <name evidence="15" type="ORF">EV646_102252</name>
</gene>
<dbReference type="GO" id="GO:0016887">
    <property type="term" value="F:ATP hydrolysis activity"/>
    <property type="evidence" value="ECO:0007669"/>
    <property type="project" value="RHEA"/>
</dbReference>
<keyword evidence="7 11" id="KW-0067">ATP-binding</keyword>
<dbReference type="Pfam" id="PF13604">
    <property type="entry name" value="AAA_30"/>
    <property type="match status" value="1"/>
</dbReference>
<comment type="similarity">
    <text evidence="11">Belongs to the RecD family.</text>
</comment>
<dbReference type="GO" id="GO:0008854">
    <property type="term" value="F:exodeoxyribonuclease V activity"/>
    <property type="evidence" value="ECO:0007669"/>
    <property type="project" value="InterPro"/>
</dbReference>
<dbReference type="InterPro" id="IPR041851">
    <property type="entry name" value="RecD_N_sf"/>
</dbReference>
<evidence type="ECO:0000256" key="10">
    <source>
        <dbReference type="ARBA" id="ARBA00023235"/>
    </source>
</evidence>
<dbReference type="EMBL" id="SLWR01000002">
    <property type="protein sequence ID" value="TCO50178.1"/>
    <property type="molecule type" value="Genomic_DNA"/>
</dbReference>
<dbReference type="Gene3D" id="1.10.10.1020">
    <property type="entry name" value="RecBCD complex, subunit RecD, N-terminal domain"/>
    <property type="match status" value="1"/>
</dbReference>
<keyword evidence="6 11" id="KW-0269">Exonuclease</keyword>
<dbReference type="Pfam" id="PF21185">
    <property type="entry name" value="RecD_N"/>
    <property type="match status" value="1"/>
</dbReference>
<accession>A0A4R2J0E0</accession>
<comment type="subunit">
    <text evidence="11">Heterotrimer of RecB, RecC and RecD. All subunits contribute to DNA-binding.</text>
</comment>
<proteinExistence type="inferred from homology"/>
<evidence type="ECO:0000256" key="12">
    <source>
        <dbReference type="SAM" id="MobiDB-lite"/>
    </source>
</evidence>
<dbReference type="NCBIfam" id="TIGR01447">
    <property type="entry name" value="recD"/>
    <property type="match status" value="1"/>
</dbReference>
<protein>
    <recommendedName>
        <fullName evidence="11">RecBCD enzyme subunit RecD</fullName>
        <ecNumber evidence="11">5.6.2.3</ecNumber>
    </recommendedName>
    <alternativeName>
        <fullName evidence="11">DNA 5'-3' helicase subunit RecD</fullName>
    </alternativeName>
    <alternativeName>
        <fullName evidence="11">Exonuclease V subunit RecD</fullName>
        <shortName evidence="11">ExoV subunit RecD</shortName>
    </alternativeName>
    <alternativeName>
        <fullName evidence="11">Helicase/nuclease RecBCD subunit RecD</fullName>
    </alternativeName>
</protein>
<keyword evidence="1 11" id="KW-0540">Nuclease</keyword>
<evidence type="ECO:0000256" key="6">
    <source>
        <dbReference type="ARBA" id="ARBA00022839"/>
    </source>
</evidence>
<evidence type="ECO:0000313" key="15">
    <source>
        <dbReference type="EMBL" id="TCO50178.1"/>
    </source>
</evidence>
<evidence type="ECO:0000256" key="5">
    <source>
        <dbReference type="ARBA" id="ARBA00022806"/>
    </source>
</evidence>
<organism evidence="15 16">
    <name type="scientific">Kribbella antiqua</name>
    <dbReference type="NCBI Taxonomy" id="2512217"/>
    <lineage>
        <taxon>Bacteria</taxon>
        <taxon>Bacillati</taxon>
        <taxon>Actinomycetota</taxon>
        <taxon>Actinomycetes</taxon>
        <taxon>Propionibacteriales</taxon>
        <taxon>Kribbellaceae</taxon>
        <taxon>Kribbella</taxon>
    </lineage>
</organism>
<evidence type="ECO:0000256" key="9">
    <source>
        <dbReference type="ARBA" id="ARBA00023204"/>
    </source>
</evidence>
<keyword evidence="3 11" id="KW-0227">DNA damage</keyword>
<keyword evidence="5 11" id="KW-0347">Helicase</keyword>
<dbReference type="PANTHER" id="PTHR43788">
    <property type="entry name" value="DNA2/NAM7 HELICASE FAMILY MEMBER"/>
    <property type="match status" value="1"/>
</dbReference>
<dbReference type="EC" id="5.6.2.3" evidence="11"/>
<evidence type="ECO:0000259" key="14">
    <source>
        <dbReference type="Pfam" id="PF21185"/>
    </source>
</evidence>
<evidence type="ECO:0000256" key="2">
    <source>
        <dbReference type="ARBA" id="ARBA00022741"/>
    </source>
</evidence>
<dbReference type="GO" id="GO:0017116">
    <property type="term" value="F:single-stranded DNA helicase activity"/>
    <property type="evidence" value="ECO:0007669"/>
    <property type="project" value="TreeGrafter"/>
</dbReference>
<dbReference type="Proteomes" id="UP000295573">
    <property type="component" value="Unassembled WGS sequence"/>
</dbReference>
<reference evidence="15 16" key="1">
    <citation type="journal article" date="2015" name="Stand. Genomic Sci.">
        <title>Genomic Encyclopedia of Bacterial and Archaeal Type Strains, Phase III: the genomes of soil and plant-associated and newly described type strains.</title>
        <authorList>
            <person name="Whitman W.B."/>
            <person name="Woyke T."/>
            <person name="Klenk H.P."/>
            <person name="Zhou Y."/>
            <person name="Lilburn T.G."/>
            <person name="Beck B.J."/>
            <person name="De Vos P."/>
            <person name="Vandamme P."/>
            <person name="Eisen J.A."/>
            <person name="Garrity G."/>
            <person name="Hugenholtz P."/>
            <person name="Kyrpides N.C."/>
        </authorList>
    </citation>
    <scope>NUCLEOTIDE SEQUENCE [LARGE SCALE GENOMIC DNA]</scope>
    <source>
        <strain evidence="15 16">VKM Ac-2541</strain>
    </source>
</reference>
<comment type="catalytic activity">
    <reaction evidence="11">
        <text>ATP + H2O = ADP + phosphate + H(+)</text>
        <dbReference type="Rhea" id="RHEA:13065"/>
        <dbReference type="ChEBI" id="CHEBI:15377"/>
        <dbReference type="ChEBI" id="CHEBI:15378"/>
        <dbReference type="ChEBI" id="CHEBI:30616"/>
        <dbReference type="ChEBI" id="CHEBI:43474"/>
        <dbReference type="ChEBI" id="CHEBI:456216"/>
        <dbReference type="EC" id="5.6.2.3"/>
    </reaction>
</comment>
<keyword evidence="10 11" id="KW-0413">Isomerase</keyword>
<evidence type="ECO:0000313" key="16">
    <source>
        <dbReference type="Proteomes" id="UP000295573"/>
    </source>
</evidence>
<comment type="miscellaneous">
    <text evidence="11">In the RecBCD complex, RecB has a slow 3'-5' helicase, an exonuclease activity and loads RecA onto ssDNA, RecD has a fast 5'-3' helicase activity, while RecC stimulates the ATPase and processivity of the RecB helicase and contributes to recognition of the Chi site.</text>
</comment>
<dbReference type="HAMAP" id="MF_01487">
    <property type="entry name" value="RecD"/>
    <property type="match status" value="1"/>
</dbReference>
<keyword evidence="8 11" id="KW-0238">DNA-binding</keyword>
<dbReference type="OrthoDB" id="9763659at2"/>
<keyword evidence="2 11" id="KW-0547">Nucleotide-binding</keyword>
<dbReference type="InterPro" id="IPR027417">
    <property type="entry name" value="P-loop_NTPase"/>
</dbReference>
<dbReference type="Gene3D" id="3.40.50.300">
    <property type="entry name" value="P-loop containing nucleotide triphosphate hydrolases"/>
    <property type="match status" value="3"/>
</dbReference>